<keyword evidence="1" id="KW-0472">Membrane</keyword>
<proteinExistence type="predicted"/>
<dbReference type="Proteomes" id="UP000093199">
    <property type="component" value="Unassembled WGS sequence"/>
</dbReference>
<evidence type="ECO:0000313" key="3">
    <source>
        <dbReference type="Proteomes" id="UP000093199"/>
    </source>
</evidence>
<dbReference type="STRING" id="33978.A6M13_01715"/>
<feature type="transmembrane region" description="Helical" evidence="1">
    <location>
        <begin position="6"/>
        <end position="21"/>
    </location>
</feature>
<evidence type="ECO:0000313" key="2">
    <source>
        <dbReference type="EMBL" id="OCS88588.1"/>
    </source>
</evidence>
<dbReference type="RefSeq" id="WP_066542381.1">
    <property type="nucleotide sequence ID" value="NZ_MASJ01000001.1"/>
</dbReference>
<organism evidence="2 3">
    <name type="scientific">Caryophanon tenue</name>
    <dbReference type="NCBI Taxonomy" id="33978"/>
    <lineage>
        <taxon>Bacteria</taxon>
        <taxon>Bacillati</taxon>
        <taxon>Bacillota</taxon>
        <taxon>Bacilli</taxon>
        <taxon>Bacillales</taxon>
        <taxon>Caryophanaceae</taxon>
        <taxon>Caryophanon</taxon>
    </lineage>
</organism>
<dbReference type="AlphaFoldDB" id="A0A1C0YN41"/>
<keyword evidence="3" id="KW-1185">Reference proteome</keyword>
<reference evidence="2 3" key="1">
    <citation type="submission" date="2016-07" db="EMBL/GenBank/DDBJ databases">
        <title>Caryophanon tenue genome sequencing.</title>
        <authorList>
            <person name="Verma A."/>
            <person name="Pal Y."/>
            <person name="Krishnamurthi S."/>
        </authorList>
    </citation>
    <scope>NUCLEOTIDE SEQUENCE [LARGE SCALE GENOMIC DNA]</scope>
    <source>
        <strain evidence="2 3">DSM 14152</strain>
    </source>
</reference>
<evidence type="ECO:0000256" key="1">
    <source>
        <dbReference type="SAM" id="Phobius"/>
    </source>
</evidence>
<dbReference type="EMBL" id="MASJ01000001">
    <property type="protein sequence ID" value="OCS88588.1"/>
    <property type="molecule type" value="Genomic_DNA"/>
</dbReference>
<evidence type="ECO:0008006" key="4">
    <source>
        <dbReference type="Google" id="ProtNLM"/>
    </source>
</evidence>
<sequence length="132" mass="14311">MDVGLLLMAVGLVIIILSFFLKDPSKKVAKDVENLSMSIYQETNQLNKRIKALEEEMMVDTAVAFKKSMTSPVTAAKKAYAPQATKHINPIILSQVLALNKQGLSITEIGTRSNLSEAEVIAVITEHGGKAV</sequence>
<comment type="caution">
    <text evidence="2">The sequence shown here is derived from an EMBL/GenBank/DDBJ whole genome shotgun (WGS) entry which is preliminary data.</text>
</comment>
<protein>
    <recommendedName>
        <fullName evidence="4">DUF2802 domain-containing protein</fullName>
    </recommendedName>
</protein>
<dbReference type="OrthoDB" id="2454584at2"/>
<keyword evidence="1" id="KW-0812">Transmembrane</keyword>
<gene>
    <name evidence="2" type="ORF">A6M13_01715</name>
</gene>
<keyword evidence="1" id="KW-1133">Transmembrane helix</keyword>
<accession>A0A1C0YN41</accession>
<name>A0A1C0YN41_9BACL</name>